<dbReference type="Proteomes" id="UP000499080">
    <property type="component" value="Unassembled WGS sequence"/>
</dbReference>
<sequence length="160" mass="18312">MSVRPGIHVQWIASHVDLCLKEATDKVAKAREKDAAVFVRGEELPFEELAKKIRGEADTLPRPPDNGTIKDVVWRHFSVRTVTTLSISFHTFHIYPHTFKVGDSQPFNCLRYVSIFIDFTDLKLSLIDGYLSLDFVTAFASKRVRWYELSLFSSLVSFES</sequence>
<evidence type="ECO:0000313" key="2">
    <source>
        <dbReference type="Proteomes" id="UP000499080"/>
    </source>
</evidence>
<keyword evidence="2" id="KW-1185">Reference proteome</keyword>
<reference evidence="1 2" key="1">
    <citation type="journal article" date="2019" name="Sci. Rep.">
        <title>Orb-weaving spider Araneus ventricosus genome elucidates the spidroin gene catalogue.</title>
        <authorList>
            <person name="Kono N."/>
            <person name="Nakamura H."/>
            <person name="Ohtoshi R."/>
            <person name="Moran D.A.P."/>
            <person name="Shinohara A."/>
            <person name="Yoshida Y."/>
            <person name="Fujiwara M."/>
            <person name="Mori M."/>
            <person name="Tomita M."/>
            <person name="Arakawa K."/>
        </authorList>
    </citation>
    <scope>NUCLEOTIDE SEQUENCE [LARGE SCALE GENOMIC DNA]</scope>
</reference>
<comment type="caution">
    <text evidence="1">The sequence shown here is derived from an EMBL/GenBank/DDBJ whole genome shotgun (WGS) entry which is preliminary data.</text>
</comment>
<dbReference type="EMBL" id="BGPR01000688">
    <property type="protein sequence ID" value="GBM31612.1"/>
    <property type="molecule type" value="Genomic_DNA"/>
</dbReference>
<protein>
    <submittedName>
        <fullName evidence="1">Uncharacterized protein</fullName>
    </submittedName>
</protein>
<dbReference type="AlphaFoldDB" id="A0A4Y2EQU1"/>
<accession>A0A4Y2EQU1</accession>
<name>A0A4Y2EQU1_ARAVE</name>
<organism evidence="1 2">
    <name type="scientific">Araneus ventricosus</name>
    <name type="common">Orbweaver spider</name>
    <name type="synonym">Epeira ventricosa</name>
    <dbReference type="NCBI Taxonomy" id="182803"/>
    <lineage>
        <taxon>Eukaryota</taxon>
        <taxon>Metazoa</taxon>
        <taxon>Ecdysozoa</taxon>
        <taxon>Arthropoda</taxon>
        <taxon>Chelicerata</taxon>
        <taxon>Arachnida</taxon>
        <taxon>Araneae</taxon>
        <taxon>Araneomorphae</taxon>
        <taxon>Entelegynae</taxon>
        <taxon>Araneoidea</taxon>
        <taxon>Araneidae</taxon>
        <taxon>Araneus</taxon>
    </lineage>
</organism>
<evidence type="ECO:0000313" key="1">
    <source>
        <dbReference type="EMBL" id="GBM31612.1"/>
    </source>
</evidence>
<gene>
    <name evidence="1" type="ORF">AVEN_198469_1</name>
</gene>
<proteinExistence type="predicted"/>